<protein>
    <recommendedName>
        <fullName evidence="4">5-aminolevulic acid synthase</fullName>
    </recommendedName>
</protein>
<dbReference type="AlphaFoldDB" id="A0A2T6BHY8"/>
<name>A0A2T6BHY8_9RHOB</name>
<sequence>MFSTLRCGMAALALTAMALPALGESLSFKDARKAVPKGSRTVATLIDTSFLDDKQQAIVKSLEANIPYYGALALTPSEGLFVEWLNAAGQHHSIEAARAAALDHCEANRKRASAPCVVVLEVAPRGAKDGVALSLSAPANEVLRDEYRKLKSPKAMAISESTGAFGIAAGDAAGAIKTCGAAGATDCKVVVAD</sequence>
<keyword evidence="3" id="KW-1185">Reference proteome</keyword>
<feature type="signal peptide" evidence="1">
    <location>
        <begin position="1"/>
        <end position="23"/>
    </location>
</feature>
<evidence type="ECO:0000313" key="3">
    <source>
        <dbReference type="Proteomes" id="UP000243978"/>
    </source>
</evidence>
<dbReference type="OrthoDB" id="7658791at2"/>
<evidence type="ECO:0008006" key="4">
    <source>
        <dbReference type="Google" id="ProtNLM"/>
    </source>
</evidence>
<evidence type="ECO:0000256" key="1">
    <source>
        <dbReference type="SAM" id="SignalP"/>
    </source>
</evidence>
<dbReference type="RefSeq" id="WP_107843945.1">
    <property type="nucleotide sequence ID" value="NZ_QBKS01000001.1"/>
</dbReference>
<dbReference type="Proteomes" id="UP000243978">
    <property type="component" value="Unassembled WGS sequence"/>
</dbReference>
<feature type="chain" id="PRO_5015711457" description="5-aminolevulic acid synthase" evidence="1">
    <location>
        <begin position="24"/>
        <end position="193"/>
    </location>
</feature>
<organism evidence="2 3">
    <name type="scientific">Litoreibacter ponti</name>
    <dbReference type="NCBI Taxonomy" id="1510457"/>
    <lineage>
        <taxon>Bacteria</taxon>
        <taxon>Pseudomonadati</taxon>
        <taxon>Pseudomonadota</taxon>
        <taxon>Alphaproteobacteria</taxon>
        <taxon>Rhodobacterales</taxon>
        <taxon>Roseobacteraceae</taxon>
        <taxon>Litoreibacter</taxon>
    </lineage>
</organism>
<dbReference type="EMBL" id="QBKS01000001">
    <property type="protein sequence ID" value="PTX55677.1"/>
    <property type="molecule type" value="Genomic_DNA"/>
</dbReference>
<reference evidence="2 3" key="1">
    <citation type="submission" date="2018-04" db="EMBL/GenBank/DDBJ databases">
        <title>Genomic Encyclopedia of Archaeal and Bacterial Type Strains, Phase II (KMG-II): from individual species to whole genera.</title>
        <authorList>
            <person name="Goeker M."/>
        </authorList>
    </citation>
    <scope>NUCLEOTIDE SEQUENCE [LARGE SCALE GENOMIC DNA]</scope>
    <source>
        <strain evidence="2 3">DSM 100977</strain>
    </source>
</reference>
<proteinExistence type="predicted"/>
<evidence type="ECO:0000313" key="2">
    <source>
        <dbReference type="EMBL" id="PTX55677.1"/>
    </source>
</evidence>
<comment type="caution">
    <text evidence="2">The sequence shown here is derived from an EMBL/GenBank/DDBJ whole genome shotgun (WGS) entry which is preliminary data.</text>
</comment>
<accession>A0A2T6BHY8</accession>
<gene>
    <name evidence="2" type="ORF">C8N43_0317</name>
</gene>
<keyword evidence="1" id="KW-0732">Signal</keyword>